<evidence type="ECO:0000256" key="2">
    <source>
        <dbReference type="ARBA" id="ARBA00007317"/>
    </source>
</evidence>
<comment type="subunit">
    <text evidence="3">Forms a 24-polypeptide structural core with octahedral symmetry.</text>
</comment>
<sequence length="460" mass="49111">MALVEMVMPKMGESIMEGTVLKWLKQVGDTIEQDESVLEVATDKVDTEVPAIQGGVLKEILVQEGQVVAVGAPIAVISTGGDEQPTASTPATEAAPAAQPTEQATAQPAEATATSAQTTQRLEQPASGRFYSPLVMNIAREEGISMQELEYIPGTGKEGRVSKKDILDYVASRQAGGAPATAPQPAAAAPVAPQAPAPQAAAQPQAAPVAPAAQVSTAPAQSYSGNVEIIEMDRMRKMISQRMVDSKRISPHVTSFVEADVTNIVNWRNKTKDAYKKREGENLTFTPIFIEAIVKAIKDFPMINVSVDGDRIIKKRDINIGVAVALPSGNLIVPVIHNADQMNLNGISKRLNDLANRARINKLTPADLADPTYTISNVGSFGNVMGTPIIMQPQVAIMAVGAIKKKPAVIETPEGDLIGIRQFMFLSHSYDHRVVDGSLGGMFVRRVADYLEAFDPNTSI</sequence>
<feature type="region of interest" description="Disordered" evidence="8">
    <location>
        <begin position="176"/>
        <end position="217"/>
    </location>
</feature>
<protein>
    <recommendedName>
        <fullName evidence="7">Dihydrolipoamide acetyltransferase component of pyruvate dehydrogenase complex</fullName>
        <ecNumber evidence="7">2.3.1.-</ecNumber>
    </recommendedName>
</protein>
<dbReference type="PATRIC" id="fig|512763.3.peg.823"/>
<gene>
    <name evidence="11" type="ORF">DC20_03690</name>
</gene>
<proteinExistence type="inferred from homology"/>
<evidence type="ECO:0000256" key="3">
    <source>
        <dbReference type="ARBA" id="ARBA00011484"/>
    </source>
</evidence>
<dbReference type="PROSITE" id="PS51826">
    <property type="entry name" value="PSBD"/>
    <property type="match status" value="1"/>
</dbReference>
<dbReference type="InterPro" id="IPR004167">
    <property type="entry name" value="PSBD"/>
</dbReference>
<dbReference type="GO" id="GO:0031405">
    <property type="term" value="F:lipoic acid binding"/>
    <property type="evidence" value="ECO:0007669"/>
    <property type="project" value="TreeGrafter"/>
</dbReference>
<keyword evidence="5 7" id="KW-0450">Lipoyl</keyword>
<dbReference type="InterPro" id="IPR036625">
    <property type="entry name" value="E3-bd_dom_sf"/>
</dbReference>
<dbReference type="InterPro" id="IPR050743">
    <property type="entry name" value="2-oxoacid_DH_E2_comp"/>
</dbReference>
<organism evidence="11 12">
    <name type="scientific">Rufibacter tibetensis</name>
    <dbReference type="NCBI Taxonomy" id="512763"/>
    <lineage>
        <taxon>Bacteria</taxon>
        <taxon>Pseudomonadati</taxon>
        <taxon>Bacteroidota</taxon>
        <taxon>Cytophagia</taxon>
        <taxon>Cytophagales</taxon>
        <taxon>Hymenobacteraceae</taxon>
        <taxon>Rufibacter</taxon>
    </lineage>
</organism>
<dbReference type="Pfam" id="PF00364">
    <property type="entry name" value="Biotin_lipoyl"/>
    <property type="match status" value="1"/>
</dbReference>
<dbReference type="GO" id="GO:0005737">
    <property type="term" value="C:cytoplasm"/>
    <property type="evidence" value="ECO:0007669"/>
    <property type="project" value="TreeGrafter"/>
</dbReference>
<dbReference type="SUPFAM" id="SSF47005">
    <property type="entry name" value="Peripheral subunit-binding domain of 2-oxo acid dehydrogenase complex"/>
    <property type="match status" value="1"/>
</dbReference>
<comment type="cofactor">
    <cofactor evidence="1 7">
        <name>(R)-lipoate</name>
        <dbReference type="ChEBI" id="CHEBI:83088"/>
    </cofactor>
</comment>
<reference evidence="11 12" key="1">
    <citation type="submission" date="2015-08" db="EMBL/GenBank/DDBJ databases">
        <title>Complete genome sequence of Rufibacter tibetensis strain 1351t, a radiation-resistant bacterium from tibet plateau.</title>
        <authorList>
            <person name="Dai J."/>
        </authorList>
    </citation>
    <scope>NUCLEOTIDE SEQUENCE [LARGE SCALE GENOMIC DNA]</scope>
    <source>
        <strain evidence="11 12">1351</strain>
    </source>
</reference>
<dbReference type="InterPro" id="IPR001078">
    <property type="entry name" value="2-oxoacid_DH_actylTfrase"/>
</dbReference>
<evidence type="ECO:0000259" key="9">
    <source>
        <dbReference type="PROSITE" id="PS50968"/>
    </source>
</evidence>
<accession>A0A0P0CSV5</accession>
<dbReference type="PANTHER" id="PTHR43178">
    <property type="entry name" value="DIHYDROLIPOAMIDE ACETYLTRANSFERASE COMPONENT OF PYRUVATE DEHYDROGENASE COMPLEX"/>
    <property type="match status" value="1"/>
</dbReference>
<dbReference type="PROSITE" id="PS00189">
    <property type="entry name" value="LIPOYL"/>
    <property type="match status" value="1"/>
</dbReference>
<evidence type="ECO:0000256" key="8">
    <source>
        <dbReference type="SAM" id="MobiDB-lite"/>
    </source>
</evidence>
<dbReference type="PANTHER" id="PTHR43178:SF5">
    <property type="entry name" value="LIPOAMIDE ACYLTRANSFERASE COMPONENT OF BRANCHED-CHAIN ALPHA-KETO ACID DEHYDROGENASE COMPLEX, MITOCHONDRIAL"/>
    <property type="match status" value="1"/>
</dbReference>
<dbReference type="AlphaFoldDB" id="A0A0P0CSV5"/>
<evidence type="ECO:0000256" key="7">
    <source>
        <dbReference type="RuleBase" id="RU003423"/>
    </source>
</evidence>
<comment type="similarity">
    <text evidence="2 7">Belongs to the 2-oxoacid dehydrogenase family.</text>
</comment>
<dbReference type="Gene3D" id="4.10.320.10">
    <property type="entry name" value="E3-binding domain"/>
    <property type="match status" value="1"/>
</dbReference>
<keyword evidence="4 7" id="KW-0808">Transferase</keyword>
<dbReference type="InterPro" id="IPR003016">
    <property type="entry name" value="2-oxoA_DH_lipoyl-BS"/>
</dbReference>
<dbReference type="GO" id="GO:0016407">
    <property type="term" value="F:acetyltransferase activity"/>
    <property type="evidence" value="ECO:0007669"/>
    <property type="project" value="TreeGrafter"/>
</dbReference>
<feature type="compositionally biased region" description="Low complexity" evidence="8">
    <location>
        <begin position="83"/>
        <end position="120"/>
    </location>
</feature>
<dbReference type="InterPro" id="IPR000089">
    <property type="entry name" value="Biotin_lipoyl"/>
</dbReference>
<dbReference type="SUPFAM" id="SSF52777">
    <property type="entry name" value="CoA-dependent acyltransferases"/>
    <property type="match status" value="1"/>
</dbReference>
<dbReference type="Gene3D" id="3.30.559.10">
    <property type="entry name" value="Chloramphenicol acetyltransferase-like domain"/>
    <property type="match status" value="1"/>
</dbReference>
<feature type="domain" description="Peripheral subunit-binding (PSBD)" evidence="10">
    <location>
        <begin position="130"/>
        <end position="170"/>
    </location>
</feature>
<dbReference type="InterPro" id="IPR023213">
    <property type="entry name" value="CAT-like_dom_sf"/>
</dbReference>
<dbReference type="RefSeq" id="WP_062542600.1">
    <property type="nucleotide sequence ID" value="NZ_CP012643.1"/>
</dbReference>
<dbReference type="SUPFAM" id="SSF51230">
    <property type="entry name" value="Single hybrid motif"/>
    <property type="match status" value="1"/>
</dbReference>
<dbReference type="CDD" id="cd06849">
    <property type="entry name" value="lipoyl_domain"/>
    <property type="match status" value="1"/>
</dbReference>
<keyword evidence="12" id="KW-1185">Reference proteome</keyword>
<dbReference type="Proteomes" id="UP000061382">
    <property type="component" value="Chromosome"/>
</dbReference>
<dbReference type="Pfam" id="PF00198">
    <property type="entry name" value="2-oxoacid_dh"/>
    <property type="match status" value="1"/>
</dbReference>
<dbReference type="STRING" id="512763.DC20_03690"/>
<keyword evidence="6 7" id="KW-0012">Acyltransferase</keyword>
<dbReference type="EMBL" id="CP012643">
    <property type="protein sequence ID" value="ALI98246.1"/>
    <property type="molecule type" value="Genomic_DNA"/>
</dbReference>
<feature type="region of interest" description="Disordered" evidence="8">
    <location>
        <begin position="80"/>
        <end position="127"/>
    </location>
</feature>
<evidence type="ECO:0000313" key="12">
    <source>
        <dbReference type="Proteomes" id="UP000061382"/>
    </source>
</evidence>
<dbReference type="Pfam" id="PF02817">
    <property type="entry name" value="E3_binding"/>
    <property type="match status" value="1"/>
</dbReference>
<feature type="domain" description="Lipoyl-binding" evidence="9">
    <location>
        <begin position="3"/>
        <end position="78"/>
    </location>
</feature>
<name>A0A0P0CSV5_9BACT</name>
<dbReference type="InterPro" id="IPR011053">
    <property type="entry name" value="Single_hybrid_motif"/>
</dbReference>
<dbReference type="PROSITE" id="PS50968">
    <property type="entry name" value="BIOTINYL_LIPOYL"/>
    <property type="match status" value="1"/>
</dbReference>
<evidence type="ECO:0000256" key="1">
    <source>
        <dbReference type="ARBA" id="ARBA00001938"/>
    </source>
</evidence>
<evidence type="ECO:0000259" key="10">
    <source>
        <dbReference type="PROSITE" id="PS51826"/>
    </source>
</evidence>
<evidence type="ECO:0000256" key="6">
    <source>
        <dbReference type="ARBA" id="ARBA00023315"/>
    </source>
</evidence>
<dbReference type="EC" id="2.3.1.-" evidence="7"/>
<dbReference type="KEGG" id="rti:DC20_03690"/>
<evidence type="ECO:0000313" key="11">
    <source>
        <dbReference type="EMBL" id="ALI98246.1"/>
    </source>
</evidence>
<dbReference type="Gene3D" id="2.40.50.100">
    <property type="match status" value="1"/>
</dbReference>
<evidence type="ECO:0000256" key="4">
    <source>
        <dbReference type="ARBA" id="ARBA00022679"/>
    </source>
</evidence>
<evidence type="ECO:0000256" key="5">
    <source>
        <dbReference type="ARBA" id="ARBA00022823"/>
    </source>
</evidence>
<dbReference type="OrthoDB" id="9805770at2"/>